<reference evidence="1 2" key="2">
    <citation type="submission" date="2019-05" db="EMBL/GenBank/DDBJ databases">
        <title>Glycomyces buryatensis sp. nov.</title>
        <authorList>
            <person name="Nikitina E."/>
        </authorList>
    </citation>
    <scope>NUCLEOTIDE SEQUENCE [LARGE SCALE GENOMIC DNA]</scope>
    <source>
        <strain evidence="1 2">18</strain>
    </source>
</reference>
<reference evidence="2" key="1">
    <citation type="submission" date="2019-04" db="EMBL/GenBank/DDBJ databases">
        <title>Nocardioides xinjiangensis sp. nov.</title>
        <authorList>
            <person name="Liu S."/>
        </authorList>
    </citation>
    <scope>NUCLEOTIDE SEQUENCE [LARGE SCALE GENOMIC DNA]</scope>
    <source>
        <strain evidence="2">18</strain>
    </source>
</reference>
<dbReference type="AlphaFoldDB" id="A0A4S8QH46"/>
<name>A0A4S8QH46_9ACTN</name>
<accession>A0A4S8QH46</accession>
<keyword evidence="2" id="KW-1185">Reference proteome</keyword>
<dbReference type="Proteomes" id="UP000308760">
    <property type="component" value="Unassembled WGS sequence"/>
</dbReference>
<dbReference type="OrthoDB" id="9777890at2"/>
<evidence type="ECO:0000313" key="2">
    <source>
        <dbReference type="Proteomes" id="UP000308760"/>
    </source>
</evidence>
<dbReference type="EMBL" id="STGY01000008">
    <property type="protein sequence ID" value="THV43051.1"/>
    <property type="molecule type" value="Genomic_DNA"/>
</dbReference>
<dbReference type="InterPro" id="IPR027417">
    <property type="entry name" value="P-loop_NTPase"/>
</dbReference>
<dbReference type="Gene3D" id="3.40.50.300">
    <property type="entry name" value="P-loop containing nucleotide triphosphate hydrolases"/>
    <property type="match status" value="1"/>
</dbReference>
<dbReference type="GO" id="GO:0016740">
    <property type="term" value="F:transferase activity"/>
    <property type="evidence" value="ECO:0007669"/>
    <property type="project" value="UniProtKB-KW"/>
</dbReference>
<protein>
    <submittedName>
        <fullName evidence="1">Sulfotransferase</fullName>
    </submittedName>
</protein>
<dbReference type="InterPro" id="IPR052736">
    <property type="entry name" value="Stf3_sulfotransferase"/>
</dbReference>
<dbReference type="Pfam" id="PF13469">
    <property type="entry name" value="Sulfotransfer_3"/>
    <property type="match status" value="1"/>
</dbReference>
<comment type="caution">
    <text evidence="1">The sequence shown here is derived from an EMBL/GenBank/DDBJ whole genome shotgun (WGS) entry which is preliminary data.</text>
</comment>
<evidence type="ECO:0000313" key="1">
    <source>
        <dbReference type="EMBL" id="THV43051.1"/>
    </source>
</evidence>
<dbReference type="PANTHER" id="PTHR36451">
    <property type="entry name" value="PAPS-DEPENDENT SULFOTRANSFERASE STF3"/>
    <property type="match status" value="1"/>
</dbReference>
<dbReference type="SUPFAM" id="SSF52540">
    <property type="entry name" value="P-loop containing nucleoside triphosphate hydrolases"/>
    <property type="match status" value="1"/>
</dbReference>
<dbReference type="RefSeq" id="WP_136533082.1">
    <property type="nucleotide sequence ID" value="NZ_STGY01000008.1"/>
</dbReference>
<gene>
    <name evidence="1" type="ORF">FAB82_03085</name>
</gene>
<dbReference type="PANTHER" id="PTHR36451:SF1">
    <property type="entry name" value="OMEGA-HYDROXY-BETA-DIHYDROMENAQUINONE-9 SULFOTRANSFERASE STF3"/>
    <property type="match status" value="1"/>
</dbReference>
<sequence length="408" mass="46838">MGHATLTVKTINNLFAPAVLGRRRKVDAAIDKMVRAAERITGDSADRHREYIEECRFALTCYANEQNVSFLGWTAIFSDVQRRITNRMRVARAIADRPQIEDEPIVAPIVVTGLPRTATTLAHNLISGPEGNRAPLLWELFNTVPGDADEAVKRRCIAEAQKVVKSLDRAIPVFPDIHKMDALLPEECVFLLPFHSFLWHVTGPLHEYRRWAAERDYTEDYRYFKQALQILQYGQERKRWVLKSPCHLWSLETLVKTFPDVKVVWTHRDPVSVMGSYCSLIEVGWSIYQRRFDPHELGETCLSMLTEAIGGAREARVRLRQENVVDVGYPHLAGDSANQVPRLFDRLDLPWGRPEAENLQYLIDLPTQRRKHEYTLSRYGLTQAGIERAFGDYPGLVNNLPAIARRRR</sequence>
<keyword evidence="1" id="KW-0808">Transferase</keyword>
<organism evidence="1 2">
    <name type="scientific">Glycomyces buryatensis</name>
    <dbReference type="NCBI Taxonomy" id="2570927"/>
    <lineage>
        <taxon>Bacteria</taxon>
        <taxon>Bacillati</taxon>
        <taxon>Actinomycetota</taxon>
        <taxon>Actinomycetes</taxon>
        <taxon>Glycomycetales</taxon>
        <taxon>Glycomycetaceae</taxon>
        <taxon>Glycomyces</taxon>
    </lineage>
</organism>
<proteinExistence type="predicted"/>